<gene>
    <name evidence="2" type="ORF">SAMN04489713_108103</name>
</gene>
<dbReference type="OrthoDB" id="3428481at2"/>
<dbReference type="InterPro" id="IPR012551">
    <property type="entry name" value="DUF1707_SHOCT-like"/>
</dbReference>
<dbReference type="InParanoid" id="A0A1I5IW78"/>
<dbReference type="RefSeq" id="WP_021597622.1">
    <property type="nucleotide sequence ID" value="NZ_CP083237.1"/>
</dbReference>
<dbReference type="Proteomes" id="UP000183413">
    <property type="component" value="Unassembled WGS sequence"/>
</dbReference>
<evidence type="ECO:0000313" key="2">
    <source>
        <dbReference type="EMBL" id="SFO64590.1"/>
    </source>
</evidence>
<accession>A0A1I5IW78</accession>
<dbReference type="PANTHER" id="PTHR40763:SF4">
    <property type="entry name" value="DUF1707 DOMAIN-CONTAINING PROTEIN"/>
    <property type="match status" value="1"/>
</dbReference>
<keyword evidence="3" id="KW-1185">Reference proteome</keyword>
<organism evidence="2 3">
    <name type="scientific">Actinomadura madurae</name>
    <dbReference type="NCBI Taxonomy" id="1993"/>
    <lineage>
        <taxon>Bacteria</taxon>
        <taxon>Bacillati</taxon>
        <taxon>Actinomycetota</taxon>
        <taxon>Actinomycetes</taxon>
        <taxon>Streptosporangiales</taxon>
        <taxon>Thermomonosporaceae</taxon>
        <taxon>Actinomadura</taxon>
    </lineage>
</organism>
<reference evidence="2 3" key="1">
    <citation type="submission" date="2016-10" db="EMBL/GenBank/DDBJ databases">
        <authorList>
            <person name="de Groot N.N."/>
        </authorList>
    </citation>
    <scope>NUCLEOTIDE SEQUENCE [LARGE SCALE GENOMIC DNA]</scope>
    <source>
        <strain evidence="2 3">DSM 43067</strain>
    </source>
</reference>
<dbReference type="PANTHER" id="PTHR40763">
    <property type="entry name" value="MEMBRANE PROTEIN-RELATED"/>
    <property type="match status" value="1"/>
</dbReference>
<name>A0A1I5IW78_9ACTN</name>
<sequence length="188" mass="20256">MSVEQHPQPPVALRASDRDRDDMLVRLHTAFAEGRLSEAELDERIDTVLAARTHDELGTVAADLPSGRVAPPGAGHGPAGRFQVAYKGSVTRAGCWRLPAQFTTVVYKGTGTLDLRTADFEAELTVLRVLAYKSDVEIIVPPGVRVETGGLGVSSEVHGDPRPGAPVVHVRGYAYKGTIEAKDRIRRP</sequence>
<dbReference type="AlphaFoldDB" id="A0A1I5IW78"/>
<dbReference type="eggNOG" id="COG4758">
    <property type="taxonomic scope" value="Bacteria"/>
</dbReference>
<dbReference type="EMBL" id="FOVH01000008">
    <property type="protein sequence ID" value="SFO64590.1"/>
    <property type="molecule type" value="Genomic_DNA"/>
</dbReference>
<evidence type="ECO:0000259" key="1">
    <source>
        <dbReference type="Pfam" id="PF08044"/>
    </source>
</evidence>
<feature type="domain" description="DUF1707" evidence="1">
    <location>
        <begin position="13"/>
        <end position="65"/>
    </location>
</feature>
<evidence type="ECO:0000313" key="3">
    <source>
        <dbReference type="Proteomes" id="UP000183413"/>
    </source>
</evidence>
<protein>
    <recommendedName>
        <fullName evidence="1">DUF1707 domain-containing protein</fullName>
    </recommendedName>
</protein>
<proteinExistence type="predicted"/>
<dbReference type="GeneID" id="99655687"/>
<dbReference type="Pfam" id="PF08044">
    <property type="entry name" value="DUF1707"/>
    <property type="match status" value="1"/>
</dbReference>
<dbReference type="STRING" id="1993.SAMN04489713_108103"/>